<proteinExistence type="predicted"/>
<dbReference type="Proteomes" id="UP000568888">
    <property type="component" value="Unassembled WGS sequence"/>
</dbReference>
<evidence type="ECO:0000313" key="2">
    <source>
        <dbReference type="Proteomes" id="UP000568888"/>
    </source>
</evidence>
<name>A0A6V8MR69_9BACT</name>
<dbReference type="AlphaFoldDB" id="A0A6V8MR69"/>
<evidence type="ECO:0000313" key="1">
    <source>
        <dbReference type="EMBL" id="GFO62297.1"/>
    </source>
</evidence>
<sequence length="112" mass="12554">MPYNHAMVTFVESPLFNKQLHDYLTDDEYGGFQSFLAANPEVGDVVRGSGGVRKIRWSRRGVGKSGGVRVLYFARTSAGEIWLLLIYAKSTVESIPGHILKQLKEEMEHAAR</sequence>
<protein>
    <submittedName>
        <fullName evidence="1">Uncharacterized protein</fullName>
    </submittedName>
</protein>
<accession>A0A6V8MR69</accession>
<comment type="caution">
    <text evidence="1">The sequence shown here is derived from an EMBL/GenBank/DDBJ whole genome shotgun (WGS) entry which is preliminary data.</text>
</comment>
<dbReference type="InterPro" id="IPR009387">
    <property type="entry name" value="HigB-2"/>
</dbReference>
<reference evidence="2" key="1">
    <citation type="submission" date="2020-06" db="EMBL/GenBank/DDBJ databases">
        <title>Draft genomic sequecing of Geomonas sp. Red736.</title>
        <authorList>
            <person name="Itoh H."/>
            <person name="Xu Z.X."/>
            <person name="Ushijima N."/>
            <person name="Masuda Y."/>
            <person name="Shiratori Y."/>
            <person name="Senoo K."/>
        </authorList>
    </citation>
    <scope>NUCLEOTIDE SEQUENCE [LARGE SCALE GENOMIC DNA]</scope>
    <source>
        <strain evidence="2">Red736</strain>
    </source>
</reference>
<dbReference type="PIRSF" id="PIRSF039032">
    <property type="entry name" value="HigB-2"/>
    <property type="match status" value="1"/>
</dbReference>
<dbReference type="EMBL" id="BLXY01000001">
    <property type="protein sequence ID" value="GFO62297.1"/>
    <property type="molecule type" value="Genomic_DNA"/>
</dbReference>
<organism evidence="1 2">
    <name type="scientific">Geomonas paludis</name>
    <dbReference type="NCBI Taxonomy" id="2740185"/>
    <lineage>
        <taxon>Bacteria</taxon>
        <taxon>Pseudomonadati</taxon>
        <taxon>Thermodesulfobacteriota</taxon>
        <taxon>Desulfuromonadia</taxon>
        <taxon>Geobacterales</taxon>
        <taxon>Geobacteraceae</taxon>
        <taxon>Geomonas</taxon>
    </lineage>
</organism>
<gene>
    <name evidence="1" type="ORF">GMPD_02160</name>
</gene>